<dbReference type="GO" id="GO:0005524">
    <property type="term" value="F:ATP binding"/>
    <property type="evidence" value="ECO:0007669"/>
    <property type="project" value="UniProtKB-KW"/>
</dbReference>
<dbReference type="FunFam" id="3.40.50.300:FF:001091">
    <property type="entry name" value="Probable disease resistance protein At1g61300"/>
    <property type="match status" value="1"/>
</dbReference>
<keyword evidence="5" id="KW-0963">Cytoplasm</keyword>
<feature type="domain" description="Disease resistance R13L4/SHOC-2-like LRR" evidence="17">
    <location>
        <begin position="903"/>
        <end position="1094"/>
    </location>
</feature>
<comment type="subcellular location">
    <subcellularLocation>
        <location evidence="3">Cytoplasm</location>
    </subcellularLocation>
    <subcellularLocation>
        <location evidence="2">Membrane</location>
        <topology evidence="2">Peripheral membrane protein</topology>
    </subcellularLocation>
</comment>
<feature type="domain" description="Disease resistance protein winged helix" evidence="16">
    <location>
        <begin position="760"/>
        <end position="830"/>
    </location>
</feature>
<dbReference type="InterPro" id="IPR044974">
    <property type="entry name" value="Disease_R_plants"/>
</dbReference>
<evidence type="ECO:0000256" key="3">
    <source>
        <dbReference type="ARBA" id="ARBA00004496"/>
    </source>
</evidence>
<dbReference type="Gene3D" id="1.10.8.430">
    <property type="entry name" value="Helical domain of apoptotic protease-activating factors"/>
    <property type="match status" value="1"/>
</dbReference>
<dbReference type="GO" id="GO:0005737">
    <property type="term" value="C:cytoplasm"/>
    <property type="evidence" value="ECO:0007669"/>
    <property type="project" value="UniProtKB-SubCell"/>
</dbReference>
<dbReference type="GO" id="GO:0051607">
    <property type="term" value="P:defense response to virus"/>
    <property type="evidence" value="ECO:0007669"/>
    <property type="project" value="UniProtKB-ARBA"/>
</dbReference>
<reference evidence="19" key="1">
    <citation type="journal article" date="2014" name="Science">
        <title>The coffee genome provides insight into the convergent evolution of caffeine biosynthesis.</title>
        <authorList>
            <person name="Denoeud F."/>
            <person name="Carretero-Paulet L."/>
            <person name="Dereeper A."/>
            <person name="Droc G."/>
            <person name="Guyot R."/>
            <person name="Pietrella M."/>
            <person name="Zheng C."/>
            <person name="Alberti A."/>
            <person name="Anthony F."/>
            <person name="Aprea G."/>
            <person name="Aury J.M."/>
            <person name="Bento P."/>
            <person name="Bernard M."/>
            <person name="Bocs S."/>
            <person name="Campa C."/>
            <person name="Cenci A."/>
            <person name="Combes M.C."/>
            <person name="Crouzillat D."/>
            <person name="Da Silva C."/>
            <person name="Daddiego L."/>
            <person name="De Bellis F."/>
            <person name="Dussert S."/>
            <person name="Garsmeur O."/>
            <person name="Gayraud T."/>
            <person name="Guignon V."/>
            <person name="Jahn K."/>
            <person name="Jamilloux V."/>
            <person name="Joet T."/>
            <person name="Labadie K."/>
            <person name="Lan T."/>
            <person name="Leclercq J."/>
            <person name="Lepelley M."/>
            <person name="Leroy T."/>
            <person name="Li L.T."/>
            <person name="Librado P."/>
            <person name="Lopez L."/>
            <person name="Munoz A."/>
            <person name="Noel B."/>
            <person name="Pallavicini A."/>
            <person name="Perrotta G."/>
            <person name="Poncet V."/>
            <person name="Pot D."/>
            <person name="Priyono X."/>
            <person name="Rigoreau M."/>
            <person name="Rouard M."/>
            <person name="Rozas J."/>
            <person name="Tranchant-Dubreuil C."/>
            <person name="VanBuren R."/>
            <person name="Zhang Q."/>
            <person name="Andrade A.C."/>
            <person name="Argout X."/>
            <person name="Bertrand B."/>
            <person name="de Kochko A."/>
            <person name="Graziosi G."/>
            <person name="Henry R.J."/>
            <person name="Jayarama X."/>
            <person name="Ming R."/>
            <person name="Nagai C."/>
            <person name="Rounsley S."/>
            <person name="Sankoff D."/>
            <person name="Giuliano G."/>
            <person name="Albert V.A."/>
            <person name="Wincker P."/>
            <person name="Lashermes P."/>
        </authorList>
    </citation>
    <scope>NUCLEOTIDE SEQUENCE [LARGE SCALE GENOMIC DNA]</scope>
    <source>
        <strain evidence="19">cv. DH200-94</strain>
    </source>
</reference>
<dbReference type="PANTHER" id="PTHR23155">
    <property type="entry name" value="DISEASE RESISTANCE PROTEIN RP"/>
    <property type="match status" value="1"/>
</dbReference>
<evidence type="ECO:0000256" key="9">
    <source>
        <dbReference type="ARBA" id="ARBA00022741"/>
    </source>
</evidence>
<evidence type="ECO:0000256" key="11">
    <source>
        <dbReference type="ARBA" id="ARBA00022840"/>
    </source>
</evidence>
<dbReference type="CDD" id="cd14798">
    <property type="entry name" value="RX-CC_like"/>
    <property type="match status" value="1"/>
</dbReference>
<dbReference type="Gramene" id="CDP05538">
    <property type="protein sequence ID" value="CDP05538"/>
    <property type="gene ID" value="GSCOC_T00020646001"/>
</dbReference>
<keyword evidence="8" id="KW-0677">Repeat</keyword>
<evidence type="ECO:0000256" key="1">
    <source>
        <dbReference type="ARBA" id="ARBA00002074"/>
    </source>
</evidence>
<organism evidence="18 19">
    <name type="scientific">Coffea canephora</name>
    <name type="common">Robusta coffee</name>
    <dbReference type="NCBI Taxonomy" id="49390"/>
    <lineage>
        <taxon>Eukaryota</taxon>
        <taxon>Viridiplantae</taxon>
        <taxon>Streptophyta</taxon>
        <taxon>Embryophyta</taxon>
        <taxon>Tracheophyta</taxon>
        <taxon>Spermatophyta</taxon>
        <taxon>Magnoliopsida</taxon>
        <taxon>eudicotyledons</taxon>
        <taxon>Gunneridae</taxon>
        <taxon>Pentapetalae</taxon>
        <taxon>asterids</taxon>
        <taxon>lamiids</taxon>
        <taxon>Gentianales</taxon>
        <taxon>Rubiaceae</taxon>
        <taxon>Ixoroideae</taxon>
        <taxon>Gardenieae complex</taxon>
        <taxon>Bertiereae - Coffeeae clade</taxon>
        <taxon>Coffeeae</taxon>
        <taxon>Coffea</taxon>
    </lineage>
</organism>
<evidence type="ECO:0000259" key="13">
    <source>
        <dbReference type="Pfam" id="PF00931"/>
    </source>
</evidence>
<dbReference type="InterPro" id="IPR002182">
    <property type="entry name" value="NB-ARC"/>
</dbReference>
<evidence type="ECO:0000259" key="17">
    <source>
        <dbReference type="Pfam" id="PF23598"/>
    </source>
</evidence>
<sequence>MMDNIRNLQMELRFLKMFSLCLKKREEPGKDMHVGSIMIGIETLQKEAEGSLHDACLAKIPESKIEDWGPLASDLLEKIQNFKREIIEISALLSDCSLQSKSCKAEEILELIDSILWNLKALVNLEGDVLGHLKDQIRAIQEQLCFLGNFVGFTAKRCVDLDTFEDFLAYMGDWVNKAACLLIVYWLQEKDENISSRLEMMLSDLLQKVKPCPPKVTEMYVAVLKASKSSRSSKFLAGQVVTSFVELLLQDLTVLMKDSVDVLKEGLVFLITFLIDPPEECARDVGNVFLAQIDAIITDAISLVCSVYIDESKENFFTERRTFLSRFEDKIKKIEADAKEIYVQLQVLSQINFPSTNGMGFIDSLLGNLDEMLKHGANCPPFAKHKVLKIQGELLSLRPLLKDVMELQNEHEDLKDLWKRIINVSYKAEHAINSCLIIQKPIWYNMISLADVMEEIKLIRTDLEKINVDKMLKSRMPGADMNLNQLNPGQLNTSRLQDVVVGFKDEAETIINRLTRGSAQLDIVSIVGMPGLGKTTLAKKVYHDPAVKYYFNRCAWCCVSQVYRIRELLLDILSDITVSNVRLSSSNTSDEDLVEQLWRSLKRQRYLIVMDDIWDIRAWECLKRSLPDDRNGSRIIFTSRIHNLALQAKPDCSPHTLRPLSGEESWELLEQKLFDKAGCPTDLVEIGKRIATNCKGLALAVVLVAGILAGKSRNLDWWLQVESSIGSHIVAADGCMDVLQLSYKHLPDCLRPCFLYFAAYPEDTVVGVQKLMRLWIAQGFIQRIEGKSLDDVAEEYLMDLISRSLVIAAKRSSKGRIKTCRVHDLVHELCLVKVKEENFLHWVHEHDVSQNLDPREYDQYRLCIDSEWTHFTKSSSQGPLVNSLQLFGTYEMSQPHSSPSSFFNNFILLQVLDLECLYLEPSFPEEITLITPLRYLALWCSIRHVPSSIGNLWNLETFIVKSAQLDVPLPDSFWRLKHLRHVAVGDLNHTSFIDSEQGESCQLDNIVTFSKPTLAFGKDSEELMRRLPRLQKLNCVFFEPQYDHLKPILFPKLSSLSNLESLKVYSYGMVFYGEKRDQFPTFDFPNTLRKLTLGRFSVPWSAISVIGQLPNLEILKLRRNSFSGPRWDVEDGEFQKLKFLELWQLNIQEWNVSSEPFPRLEQLTIRDCYSLQEIPSSIGDIPTLEKLEVHWCFDAASSAKHILEEQRDMGNDLLEVIIRT</sequence>
<evidence type="ECO:0000313" key="19">
    <source>
        <dbReference type="Proteomes" id="UP000295252"/>
    </source>
</evidence>
<name>A0A068UD21_COFCA</name>
<dbReference type="InterPro" id="IPR027417">
    <property type="entry name" value="P-loop_NTPase"/>
</dbReference>
<dbReference type="InterPro" id="IPR041118">
    <property type="entry name" value="Rx_N"/>
</dbReference>
<dbReference type="InterPro" id="IPR055414">
    <property type="entry name" value="LRR_R13L4/SHOC2-like"/>
</dbReference>
<keyword evidence="19" id="KW-1185">Reference proteome</keyword>
<dbReference type="OrthoDB" id="1727522at2759"/>
<dbReference type="PRINTS" id="PR00364">
    <property type="entry name" value="DISEASERSIST"/>
</dbReference>
<keyword evidence="10" id="KW-0611">Plant defense</keyword>
<dbReference type="Gene3D" id="3.80.10.10">
    <property type="entry name" value="Ribonuclease Inhibitor"/>
    <property type="match status" value="1"/>
</dbReference>
<dbReference type="PANTHER" id="PTHR23155:SF1152">
    <property type="entry name" value="AAA+ ATPASE DOMAIN-CONTAINING PROTEIN"/>
    <property type="match status" value="1"/>
</dbReference>
<comment type="similarity">
    <text evidence="4">Belongs to the disease resistance NB-LRR family.</text>
</comment>
<dbReference type="SUPFAM" id="SSF52058">
    <property type="entry name" value="L domain-like"/>
    <property type="match status" value="1"/>
</dbReference>
<proteinExistence type="inferred from homology"/>
<gene>
    <name evidence="18" type="ORF">GSCOC_T00020646001</name>
</gene>
<keyword evidence="12" id="KW-0175">Coiled coil</keyword>
<evidence type="ECO:0000313" key="18">
    <source>
        <dbReference type="EMBL" id="CDP05538.1"/>
    </source>
</evidence>
<dbReference type="InterPro" id="IPR036388">
    <property type="entry name" value="WH-like_DNA-bd_sf"/>
</dbReference>
<evidence type="ECO:0000259" key="16">
    <source>
        <dbReference type="Pfam" id="PF23559"/>
    </source>
</evidence>
<protein>
    <submittedName>
        <fullName evidence="18">Uncharacterized protein</fullName>
    </submittedName>
</protein>
<dbReference type="Pfam" id="PF00931">
    <property type="entry name" value="NB-ARC"/>
    <property type="match status" value="1"/>
</dbReference>
<evidence type="ECO:0000259" key="15">
    <source>
        <dbReference type="Pfam" id="PF18052"/>
    </source>
</evidence>
<dbReference type="InParanoid" id="A0A068UD21"/>
<dbReference type="Pfam" id="PF23559">
    <property type="entry name" value="WHD_DRP"/>
    <property type="match status" value="1"/>
</dbReference>
<evidence type="ECO:0000259" key="14">
    <source>
        <dbReference type="Pfam" id="PF12061"/>
    </source>
</evidence>
<evidence type="ECO:0000256" key="5">
    <source>
        <dbReference type="ARBA" id="ARBA00022490"/>
    </source>
</evidence>
<dbReference type="FunFam" id="1.10.10.10:FF:000322">
    <property type="entry name" value="Probable disease resistance protein At1g63360"/>
    <property type="match status" value="1"/>
</dbReference>
<evidence type="ECO:0000256" key="10">
    <source>
        <dbReference type="ARBA" id="ARBA00022821"/>
    </source>
</evidence>
<dbReference type="Pfam" id="PF12061">
    <property type="entry name" value="NB-LRR"/>
    <property type="match status" value="1"/>
</dbReference>
<evidence type="ECO:0000256" key="8">
    <source>
        <dbReference type="ARBA" id="ARBA00022737"/>
    </source>
</evidence>
<evidence type="ECO:0000256" key="7">
    <source>
        <dbReference type="ARBA" id="ARBA00022667"/>
    </source>
</evidence>
<keyword evidence="9" id="KW-0547">Nucleotide-binding</keyword>
<comment type="function">
    <text evidence="1">Confers resistance to late blight (Phytophthora infestans) races carrying the avirulence gene Avr1. Resistance proteins guard the plant against pathogens that contain an appropriate avirulence protein via an indirect interaction with this avirulence protein. That triggers a defense system including the hypersensitive response, which restricts the pathogen growth.</text>
</comment>
<dbReference type="InterPro" id="IPR032675">
    <property type="entry name" value="LRR_dom_sf"/>
</dbReference>
<dbReference type="STRING" id="49390.A0A068UD21"/>
<keyword evidence="7" id="KW-0381">Hypersensitive response</keyword>
<dbReference type="InterPro" id="IPR038005">
    <property type="entry name" value="RX-like_CC"/>
</dbReference>
<dbReference type="Pfam" id="PF23598">
    <property type="entry name" value="LRR_14"/>
    <property type="match status" value="1"/>
</dbReference>
<dbReference type="Gene3D" id="3.40.50.300">
    <property type="entry name" value="P-loop containing nucleotide triphosphate hydrolases"/>
    <property type="match status" value="1"/>
</dbReference>
<dbReference type="Gene3D" id="1.20.5.4130">
    <property type="match status" value="1"/>
</dbReference>
<accession>A0A068UD21</accession>
<dbReference type="Pfam" id="PF18052">
    <property type="entry name" value="Rx_N"/>
    <property type="match status" value="1"/>
</dbReference>
<dbReference type="InterPro" id="IPR021929">
    <property type="entry name" value="R1A-like_N"/>
</dbReference>
<dbReference type="InterPro" id="IPR058922">
    <property type="entry name" value="WHD_DRP"/>
</dbReference>
<dbReference type="SUPFAM" id="SSF52540">
    <property type="entry name" value="P-loop containing nucleoside triphosphate hydrolases"/>
    <property type="match status" value="1"/>
</dbReference>
<dbReference type="GO" id="GO:0043531">
    <property type="term" value="F:ADP binding"/>
    <property type="evidence" value="ECO:0007669"/>
    <property type="project" value="InterPro"/>
</dbReference>
<dbReference type="GO" id="GO:0016020">
    <property type="term" value="C:membrane"/>
    <property type="evidence" value="ECO:0007669"/>
    <property type="project" value="UniProtKB-SubCell"/>
</dbReference>
<keyword evidence="6" id="KW-0433">Leucine-rich repeat</keyword>
<dbReference type="Proteomes" id="UP000295252">
    <property type="component" value="Chromosome III"/>
</dbReference>
<feature type="domain" description="NB-ARC" evidence="13">
    <location>
        <begin position="504"/>
        <end position="676"/>
    </location>
</feature>
<dbReference type="PhylomeDB" id="A0A068UD21"/>
<dbReference type="AlphaFoldDB" id="A0A068UD21"/>
<evidence type="ECO:0000256" key="2">
    <source>
        <dbReference type="ARBA" id="ARBA00004170"/>
    </source>
</evidence>
<dbReference type="GO" id="GO:0009626">
    <property type="term" value="P:plant-type hypersensitive response"/>
    <property type="evidence" value="ECO:0007669"/>
    <property type="project" value="UniProtKB-KW"/>
</dbReference>
<evidence type="ECO:0000256" key="6">
    <source>
        <dbReference type="ARBA" id="ARBA00022614"/>
    </source>
</evidence>
<evidence type="ECO:0000256" key="12">
    <source>
        <dbReference type="ARBA" id="ARBA00023054"/>
    </source>
</evidence>
<dbReference type="EMBL" id="HG739100">
    <property type="protein sequence ID" value="CDP05538.1"/>
    <property type="molecule type" value="Genomic_DNA"/>
</dbReference>
<keyword evidence="11" id="KW-0067">ATP-binding</keyword>
<evidence type="ECO:0000256" key="4">
    <source>
        <dbReference type="ARBA" id="ARBA00008894"/>
    </source>
</evidence>
<feature type="domain" description="Late blight resistance protein R1A-like N-terminal" evidence="14">
    <location>
        <begin position="77"/>
        <end position="336"/>
    </location>
</feature>
<dbReference type="InterPro" id="IPR042197">
    <property type="entry name" value="Apaf_helical"/>
</dbReference>
<dbReference type="Gene3D" id="1.10.10.10">
    <property type="entry name" value="Winged helix-like DNA-binding domain superfamily/Winged helix DNA-binding domain"/>
    <property type="match status" value="1"/>
</dbReference>
<feature type="domain" description="Disease resistance N-terminal" evidence="15">
    <location>
        <begin position="361"/>
        <end position="437"/>
    </location>
</feature>